<keyword evidence="2" id="KW-0677">Repeat</keyword>
<keyword evidence="5" id="KW-0539">Nucleus</keyword>
<feature type="domain" description="C2H2-type" evidence="7">
    <location>
        <begin position="4"/>
        <end position="27"/>
    </location>
</feature>
<evidence type="ECO:0000256" key="4">
    <source>
        <dbReference type="ARBA" id="ARBA00022833"/>
    </source>
</evidence>
<feature type="domain" description="C2H2-type" evidence="7">
    <location>
        <begin position="34"/>
        <end position="57"/>
    </location>
</feature>
<evidence type="ECO:0000256" key="1">
    <source>
        <dbReference type="ARBA" id="ARBA00022723"/>
    </source>
</evidence>
<feature type="domain" description="C2H2-type" evidence="7">
    <location>
        <begin position="248"/>
        <end position="269"/>
    </location>
</feature>
<evidence type="ECO:0000256" key="6">
    <source>
        <dbReference type="SAM" id="MobiDB-lite"/>
    </source>
</evidence>
<gene>
    <name evidence="8" type="ORF">WR25_26330</name>
</gene>
<keyword evidence="3" id="KW-0863">Zinc-finger</keyword>
<keyword evidence="1" id="KW-0479">Metal-binding</keyword>
<evidence type="ECO:0000256" key="2">
    <source>
        <dbReference type="ARBA" id="ARBA00022737"/>
    </source>
</evidence>
<dbReference type="GO" id="GO:0008270">
    <property type="term" value="F:zinc ion binding"/>
    <property type="evidence" value="ECO:0007669"/>
    <property type="project" value="UniProtKB-KW"/>
</dbReference>
<evidence type="ECO:0000313" key="8">
    <source>
        <dbReference type="EMBL" id="PAV81738.1"/>
    </source>
</evidence>
<feature type="domain" description="C2H2-type" evidence="7">
    <location>
        <begin position="651"/>
        <end position="672"/>
    </location>
</feature>
<evidence type="ECO:0000256" key="3">
    <source>
        <dbReference type="ARBA" id="ARBA00022771"/>
    </source>
</evidence>
<keyword evidence="4" id="KW-0862">Zinc</keyword>
<dbReference type="SMART" id="SM00355">
    <property type="entry name" value="ZnF_C2H2"/>
    <property type="match status" value="7"/>
</dbReference>
<feature type="domain" description="C2H2-type" evidence="7">
    <location>
        <begin position="279"/>
        <end position="304"/>
    </location>
</feature>
<dbReference type="AlphaFoldDB" id="A0A2A2L6I6"/>
<evidence type="ECO:0000256" key="5">
    <source>
        <dbReference type="ARBA" id="ARBA00023242"/>
    </source>
</evidence>
<dbReference type="GO" id="GO:0000978">
    <property type="term" value="F:RNA polymerase II cis-regulatory region sequence-specific DNA binding"/>
    <property type="evidence" value="ECO:0007669"/>
    <property type="project" value="TreeGrafter"/>
</dbReference>
<feature type="region of interest" description="Disordered" evidence="6">
    <location>
        <begin position="88"/>
        <end position="126"/>
    </location>
</feature>
<feature type="compositionally biased region" description="Polar residues" evidence="6">
    <location>
        <begin position="88"/>
        <end position="105"/>
    </location>
</feature>
<dbReference type="Proteomes" id="UP000218231">
    <property type="component" value="Unassembled WGS sequence"/>
</dbReference>
<dbReference type="OrthoDB" id="8114442at2759"/>
<name>A0A2A2L6I6_9BILA</name>
<dbReference type="Gene3D" id="3.30.160.60">
    <property type="entry name" value="Classic Zinc Finger"/>
    <property type="match status" value="1"/>
</dbReference>
<dbReference type="InterPro" id="IPR013087">
    <property type="entry name" value="Znf_C2H2_type"/>
</dbReference>
<protein>
    <recommendedName>
        <fullName evidence="7">C2H2-type domain-containing protein</fullName>
    </recommendedName>
</protein>
<dbReference type="PANTHER" id="PTHR24388:SF104">
    <property type="entry name" value="AT-RICH BINDING PROTEIN-RELATED"/>
    <property type="match status" value="1"/>
</dbReference>
<dbReference type="STRING" id="2018661.A0A2A2L6I6"/>
<feature type="domain" description="C2H2-type" evidence="7">
    <location>
        <begin position="682"/>
        <end position="707"/>
    </location>
</feature>
<dbReference type="InterPro" id="IPR050527">
    <property type="entry name" value="Snail/Krueppel_Znf"/>
</dbReference>
<feature type="region of interest" description="Disordered" evidence="6">
    <location>
        <begin position="545"/>
        <end position="591"/>
    </location>
</feature>
<sequence>MITLTCPLCTNVEISEKDLELHICLEHLNEYQPWKCALCQKTRYSRKRLAMHIQSIHNPSQIEMVYVYDKLKEEELERLMDLARLNSQNDQIRSNKDSTSIQNQESSEDASPGMAHQTLGESSSYQEGREIEINSILDGQGQIKQEIQEEKPKLMSSTNFEPVKFDPLFKNVAKTEEVEILEPDSNKMAAQRVKKRTAFSPFAPYSRPETKDARNTGTKASQNRAIKGDLSQIATTSFSSADWRKLRYECKKCLENCQKNGLRAHAMKHLFIDKNIIFYRCSINSCDFTHFKNSAVHHHILIAHQPDEGATVKENTSMTELDFVIKKEQDECFNIDKPTHEVTVVKNPLLSNLENDEYTVHCKLCFRMFRVTANNKRTNTLAHVATHMRLFYNGPRYACCLCNVKGENLSRLIKHTKEKHGSNNCYDDTIINWNIDHVRNMSQWCFGDNRLIQLMPIKWHQKWTASGQNTMYPSTEMIYFFDKSKEDELKRLMEMAKNGEISQKQGWNQGRDEESQQNAELPILSLTSDFAESSGNQINDFQLIQPKPGPNWNDSTVVENSPEKVSRKKRTSVQKQTSKPPKLPKDSETPNTLEAIMAISVKNEPEIINFNFNPNPVQEESNDQFYELANALQGEQSTSGVVDHRQCLSRYPCKKCGHALTKNNMRGHVMKHLYQDNQVVFFYCSVPGCDYTHFNSNTMARHLQAYHKSEQDAKYVDNITPKISDMITKHLAECFDYEDEVSGTVVPEEEKKSGLLIMFCRLCSKSLRVTPNNKATNMINHVSVHMRSYQTEKRFVCNLCPQENTNWDIKHVKAVSEMCFGDDQLVGYMPQRWHARWGSKIKKRSVHKPKIGLKPSTSQNHSGEVAMDEENDA</sequence>
<proteinExistence type="predicted"/>
<feature type="domain" description="C2H2-type" evidence="7">
    <location>
        <begin position="397"/>
        <end position="420"/>
    </location>
</feature>
<dbReference type="EMBL" id="LIAE01007131">
    <property type="protein sequence ID" value="PAV81738.1"/>
    <property type="molecule type" value="Genomic_DNA"/>
</dbReference>
<dbReference type="PANTHER" id="PTHR24388">
    <property type="entry name" value="ZINC FINGER PROTEIN"/>
    <property type="match status" value="1"/>
</dbReference>
<feature type="region of interest" description="Disordered" evidence="6">
    <location>
        <begin position="202"/>
        <end position="221"/>
    </location>
</feature>
<evidence type="ECO:0000313" key="9">
    <source>
        <dbReference type="Proteomes" id="UP000218231"/>
    </source>
</evidence>
<feature type="region of interest" description="Disordered" evidence="6">
    <location>
        <begin position="847"/>
        <end position="873"/>
    </location>
</feature>
<keyword evidence="9" id="KW-1185">Reference proteome</keyword>
<comment type="caution">
    <text evidence="8">The sequence shown here is derived from an EMBL/GenBank/DDBJ whole genome shotgun (WGS) entry which is preliminary data.</text>
</comment>
<dbReference type="GO" id="GO:0000981">
    <property type="term" value="F:DNA-binding transcription factor activity, RNA polymerase II-specific"/>
    <property type="evidence" value="ECO:0007669"/>
    <property type="project" value="TreeGrafter"/>
</dbReference>
<accession>A0A2A2L6I6</accession>
<organism evidence="8 9">
    <name type="scientific">Diploscapter pachys</name>
    <dbReference type="NCBI Taxonomy" id="2018661"/>
    <lineage>
        <taxon>Eukaryota</taxon>
        <taxon>Metazoa</taxon>
        <taxon>Ecdysozoa</taxon>
        <taxon>Nematoda</taxon>
        <taxon>Chromadorea</taxon>
        <taxon>Rhabditida</taxon>
        <taxon>Rhabditina</taxon>
        <taxon>Rhabditomorpha</taxon>
        <taxon>Rhabditoidea</taxon>
        <taxon>Rhabditidae</taxon>
        <taxon>Diploscapter</taxon>
    </lineage>
</organism>
<reference evidence="8 9" key="1">
    <citation type="journal article" date="2017" name="Curr. Biol.">
        <title>Genome architecture and evolution of a unichromosomal asexual nematode.</title>
        <authorList>
            <person name="Fradin H."/>
            <person name="Zegar C."/>
            <person name="Gutwein M."/>
            <person name="Lucas J."/>
            <person name="Kovtun M."/>
            <person name="Corcoran D."/>
            <person name="Baugh L.R."/>
            <person name="Kiontke K."/>
            <person name="Gunsalus K."/>
            <person name="Fitch D.H."/>
            <person name="Piano F."/>
        </authorList>
    </citation>
    <scope>NUCLEOTIDE SEQUENCE [LARGE SCALE GENOMIC DNA]</scope>
    <source>
        <strain evidence="8">PF1309</strain>
    </source>
</reference>
<evidence type="ECO:0000259" key="7">
    <source>
        <dbReference type="SMART" id="SM00355"/>
    </source>
</evidence>